<sequence>MESNVASPQEITSAGQQQNASWANIVAGGNQDNNAPPMQPPQMKWADGVIDEHLQDAFNALVERPAILPTANETRLKLDTLPTACAHNEVTKLSIVLTRSRRGENRHISGEETLSMHANRQKTGTTAHPHHSCKMPNRTRPYKPHRGRNVCGSPRHPLHRTYCKPLEGDLFNASPQGTANTTPSALPLGNRFSPLQTEEPETTLEDATQPLLDAAEDNNATRMNKSPGMSLGNKGRPHSHSPDRKTALKDNYKSINLNSSPQSSTLTDVTSFAGGTQELVSTQLLQEDSDPPQHLAIQLTQPLTELDEEGSQDLLPVYCYK</sequence>
<organism evidence="2 3">
    <name type="scientific">Riccia sorocarpa</name>
    <dbReference type="NCBI Taxonomy" id="122646"/>
    <lineage>
        <taxon>Eukaryota</taxon>
        <taxon>Viridiplantae</taxon>
        <taxon>Streptophyta</taxon>
        <taxon>Embryophyta</taxon>
        <taxon>Marchantiophyta</taxon>
        <taxon>Marchantiopsida</taxon>
        <taxon>Marchantiidae</taxon>
        <taxon>Marchantiales</taxon>
        <taxon>Ricciaceae</taxon>
        <taxon>Riccia</taxon>
    </lineage>
</organism>
<keyword evidence="3" id="KW-1185">Reference proteome</keyword>
<dbReference type="Proteomes" id="UP001633002">
    <property type="component" value="Unassembled WGS sequence"/>
</dbReference>
<comment type="caution">
    <text evidence="2">The sequence shown here is derived from an EMBL/GenBank/DDBJ whole genome shotgun (WGS) entry which is preliminary data.</text>
</comment>
<protein>
    <submittedName>
        <fullName evidence="2">Uncharacterized protein</fullName>
    </submittedName>
</protein>
<feature type="region of interest" description="Disordered" evidence="1">
    <location>
        <begin position="173"/>
        <end position="204"/>
    </location>
</feature>
<feature type="compositionally biased region" description="Polar residues" evidence="1">
    <location>
        <begin position="173"/>
        <end position="184"/>
    </location>
</feature>
<gene>
    <name evidence="2" type="ORF">R1sor_025773</name>
</gene>
<proteinExistence type="predicted"/>
<evidence type="ECO:0000313" key="3">
    <source>
        <dbReference type="Proteomes" id="UP001633002"/>
    </source>
</evidence>
<reference evidence="2 3" key="1">
    <citation type="submission" date="2024-09" db="EMBL/GenBank/DDBJ databases">
        <title>Chromosome-scale assembly of Riccia sorocarpa.</title>
        <authorList>
            <person name="Paukszto L."/>
        </authorList>
    </citation>
    <scope>NUCLEOTIDE SEQUENCE [LARGE SCALE GENOMIC DNA]</scope>
    <source>
        <strain evidence="2">LP-2024</strain>
        <tissue evidence="2">Aerial parts of the thallus</tissue>
    </source>
</reference>
<feature type="region of interest" description="Disordered" evidence="1">
    <location>
        <begin position="216"/>
        <end position="245"/>
    </location>
</feature>
<feature type="compositionally biased region" description="Polar residues" evidence="1">
    <location>
        <begin position="1"/>
        <end position="22"/>
    </location>
</feature>
<evidence type="ECO:0000313" key="2">
    <source>
        <dbReference type="EMBL" id="KAL3675825.1"/>
    </source>
</evidence>
<feature type="region of interest" description="Disordered" evidence="1">
    <location>
        <begin position="123"/>
        <end position="153"/>
    </location>
</feature>
<evidence type="ECO:0000256" key="1">
    <source>
        <dbReference type="SAM" id="MobiDB-lite"/>
    </source>
</evidence>
<accession>A0ABD3G9L5</accession>
<dbReference type="EMBL" id="JBJQOH010000008">
    <property type="protein sequence ID" value="KAL3675825.1"/>
    <property type="molecule type" value="Genomic_DNA"/>
</dbReference>
<name>A0ABD3G9L5_9MARC</name>
<dbReference type="AlphaFoldDB" id="A0ABD3G9L5"/>
<feature type="region of interest" description="Disordered" evidence="1">
    <location>
        <begin position="1"/>
        <end position="42"/>
    </location>
</feature>